<comment type="caution">
    <text evidence="2">The sequence shown here is derived from an EMBL/GenBank/DDBJ whole genome shotgun (WGS) entry which is preliminary data.</text>
</comment>
<dbReference type="EMBL" id="MKGL01000203">
    <property type="protein sequence ID" value="RNF03233.1"/>
    <property type="molecule type" value="Genomic_DNA"/>
</dbReference>
<reference evidence="2 3" key="1">
    <citation type="journal article" date="2018" name="BMC Genomics">
        <title>Genomic comparison of Trypanosoma conorhini and Trypanosoma rangeli to Trypanosoma cruzi strains of high and low virulence.</title>
        <authorList>
            <person name="Bradwell K.R."/>
            <person name="Koparde V.N."/>
            <person name="Matveyev A.V."/>
            <person name="Serrano M.G."/>
            <person name="Alves J.M."/>
            <person name="Parikh H."/>
            <person name="Huang B."/>
            <person name="Lee V."/>
            <person name="Espinosa-Alvarez O."/>
            <person name="Ortiz P.A."/>
            <person name="Costa-Martins A.G."/>
            <person name="Teixeira M.M."/>
            <person name="Buck G.A."/>
        </authorList>
    </citation>
    <scope>NUCLEOTIDE SEQUENCE [LARGE SCALE GENOMIC DNA]</scope>
    <source>
        <strain evidence="2 3">AM80</strain>
    </source>
</reference>
<dbReference type="GeneID" id="40329871"/>
<name>A0A3R7MCC1_TRYRA</name>
<proteinExistence type="predicted"/>
<keyword evidence="1" id="KW-0472">Membrane</keyword>
<dbReference type="VEuPathDB" id="TriTrypDB:TRSC58_01075"/>
<dbReference type="OrthoDB" id="270584at2759"/>
<dbReference type="OMA" id="SPPDKMD"/>
<dbReference type="AlphaFoldDB" id="A0A3R7MCC1"/>
<dbReference type="Gene3D" id="3.90.1720.10">
    <property type="entry name" value="endopeptidase domain like (from Nostoc punctiforme)"/>
    <property type="match status" value="1"/>
</dbReference>
<keyword evidence="1" id="KW-1133">Transmembrane helix</keyword>
<dbReference type="SUPFAM" id="SSF54001">
    <property type="entry name" value="Cysteine proteinases"/>
    <property type="match status" value="1"/>
</dbReference>
<dbReference type="RefSeq" id="XP_029237387.1">
    <property type="nucleotide sequence ID" value="XM_029382798.1"/>
</dbReference>
<protein>
    <submittedName>
        <fullName evidence="2">Uncharacterized protein</fullName>
    </submittedName>
</protein>
<keyword evidence="3" id="KW-1185">Reference proteome</keyword>
<sequence length="633" mass="71161">MSSPVTESVGALRTGDIVLMDRRCMAMRHPVGMVICLLNKTECRFDHVAMIMKLSEEELREEGQTSIVSTTGSISPSGTYVLETNLNGITLRSLEHRVARSSAKQISVRLLHMEGDRSQAEKVMLEHLKTVPKHPYKNSFFEFLPSFFSTPDKMDRVKAAHKIHLLAKEIASIDALKSDKCSTEDAAILRRLRQIYIDAAVFLGDVYFPHLKRLDKKEVAPIDWSEGHFAVDGNNTDHGVFCSELIVRLWQGVGMVTGFPPASSFRPLDFLDDARFNFLGPTRFVGSILPLTKGGSAPVLMWRDAEEEPKTVAGRLNFYRRVTGDVSLEKGLMSMRHWLIQSNTHQAVSNDLGINLFSIGVLFALAGWFLAPLRLRWIECQLGVTLRRGGMWSLAVGFLVRDLCCAMTQTLTACITLRCISPPQLDSVSPSTLLGPPLFVSNLFDTRHPYYHVCAVLLTVNAVAHLTTTPLLNAVVAHHFGPVRPRPWPLRTLMRGVVSLWPMAILLPYQAAWTTWYETAGSAFIPTPSSLLRRRCDLLDTNEWRHFKYEAIAGAFAATTFLDLVFYPLQTRCRRSFISELYRPAPSPSCGSRLYAGYSFRFAGNIITMVTTTIFFLFWEYSKRTNVVQCIVL</sequence>
<evidence type="ECO:0000313" key="2">
    <source>
        <dbReference type="EMBL" id="RNF03233.1"/>
    </source>
</evidence>
<feature type="transmembrane region" description="Helical" evidence="1">
    <location>
        <begin position="602"/>
        <end position="619"/>
    </location>
</feature>
<accession>A0A3R7MCC1</accession>
<evidence type="ECO:0000313" key="3">
    <source>
        <dbReference type="Proteomes" id="UP000283634"/>
    </source>
</evidence>
<dbReference type="Proteomes" id="UP000283634">
    <property type="component" value="Unassembled WGS sequence"/>
</dbReference>
<gene>
    <name evidence="2" type="ORF">TraAM80_05938</name>
</gene>
<evidence type="ECO:0000256" key="1">
    <source>
        <dbReference type="SAM" id="Phobius"/>
    </source>
</evidence>
<dbReference type="InterPro" id="IPR038765">
    <property type="entry name" value="Papain-like_cys_pep_sf"/>
</dbReference>
<organism evidence="2 3">
    <name type="scientific">Trypanosoma rangeli</name>
    <dbReference type="NCBI Taxonomy" id="5698"/>
    <lineage>
        <taxon>Eukaryota</taxon>
        <taxon>Discoba</taxon>
        <taxon>Euglenozoa</taxon>
        <taxon>Kinetoplastea</taxon>
        <taxon>Metakinetoplastina</taxon>
        <taxon>Trypanosomatida</taxon>
        <taxon>Trypanosomatidae</taxon>
        <taxon>Trypanosoma</taxon>
        <taxon>Herpetosoma</taxon>
    </lineage>
</organism>
<keyword evidence="1" id="KW-0812">Transmembrane</keyword>